<dbReference type="Pfam" id="PF00454">
    <property type="entry name" value="PI3_PI4_kinase"/>
    <property type="match status" value="1"/>
</dbReference>
<evidence type="ECO:0008006" key="7">
    <source>
        <dbReference type="Google" id="ProtNLM"/>
    </source>
</evidence>
<evidence type="ECO:0000259" key="4">
    <source>
        <dbReference type="PROSITE" id="PS51189"/>
    </source>
</evidence>
<dbReference type="InterPro" id="IPR014009">
    <property type="entry name" value="PIK_FAT"/>
</dbReference>
<dbReference type="Pfam" id="PF19704">
    <property type="entry name" value="DNAPKcs_CC5"/>
    <property type="match status" value="1"/>
</dbReference>
<evidence type="ECO:0000256" key="2">
    <source>
        <dbReference type="ARBA" id="ARBA00022777"/>
    </source>
</evidence>
<dbReference type="InterPro" id="IPR036940">
    <property type="entry name" value="PI3/4_kinase_cat_sf"/>
</dbReference>
<dbReference type="Pfam" id="PF02259">
    <property type="entry name" value="FAT"/>
    <property type="match status" value="1"/>
</dbReference>
<dbReference type="SMART" id="SM00146">
    <property type="entry name" value="PI3Kc"/>
    <property type="match status" value="1"/>
</dbReference>
<evidence type="ECO:0000259" key="3">
    <source>
        <dbReference type="PROSITE" id="PS50290"/>
    </source>
</evidence>
<dbReference type="CDD" id="cd05172">
    <property type="entry name" value="PIKKc_DNA-PK"/>
    <property type="match status" value="1"/>
</dbReference>
<dbReference type="GO" id="GO:0005634">
    <property type="term" value="C:nucleus"/>
    <property type="evidence" value="ECO:0007669"/>
    <property type="project" value="TreeGrafter"/>
</dbReference>
<evidence type="ECO:0000256" key="1">
    <source>
        <dbReference type="ARBA" id="ARBA00022679"/>
    </source>
</evidence>
<keyword evidence="6" id="KW-1185">Reference proteome</keyword>
<keyword evidence="1" id="KW-0808">Transferase</keyword>
<dbReference type="GO" id="GO:0004677">
    <property type="term" value="F:DNA-dependent protein kinase activity"/>
    <property type="evidence" value="ECO:0007669"/>
    <property type="project" value="InterPro"/>
</dbReference>
<dbReference type="InterPro" id="IPR037706">
    <property type="entry name" value="DNA-PK_dom"/>
</dbReference>
<feature type="domain" description="PI3K/PI4K catalytic" evidence="3">
    <location>
        <begin position="1087"/>
        <end position="1405"/>
    </location>
</feature>
<dbReference type="GO" id="GO:0000723">
    <property type="term" value="P:telomere maintenance"/>
    <property type="evidence" value="ECO:0007669"/>
    <property type="project" value="TreeGrafter"/>
</dbReference>
<sequence>MVLKANVAVCKRLVEVWKHRLRPRRLIILKMMKKNDEKMRLTAIHLLDVLTANGMAHFDDPAWTPLVDGENGEKVQYTPVLPVEMREAVREAMVDRFRKKDSVKDGTPRKKIYQPAARVLGRVMKQAKEAATTDMDEFSRTYRIGELPDIMISTRDLLAPLSALVHHDPLVAKLAFVQLYGSVRKHRSSTPELAKEKGFIKLLSSESGGPAFVACLHELIMSEASLEVLPEKLVADSAKRSGNLHSGVRILEKHLLCMESRHETKRARNSSSGTDDGSMRVKISLTELYGLLGEEDIVRGLAAQISQSECTRRALAAEARGDSEQALTLFEQTLSRSESASSWEVQLAQRARRDSLLLLGKWEMLRDDTQALMEEEMKKRASRLNVPIVECGVSLTEPWVRMWVLSRCKLSNDGFGQWPATDAVGVAPHPSRDRSKLLKNGFGWMLLLDRMASDDYNGARALVPACSNAFVERWATLHPLAKSARMQELRPLQFLAEISETLNLLDSKQVHEDALGWHRHPDQTRLMSCWTTRLPSEAHHDSSVWDDLLSVRQRMTHVLRQHLARSLDGRAELEDRAAILSDFDRDAALCHINTLEAAARAARLQGNFGAAKTYHMALPAQRRILGQKADVRQMCSILSLKLDCCRAQYAHASDDARQSYGGYNAAPDLSQNQKLDGSARLIKELLDVRAAADKLNADDLSPSDSWELNRLRATVAFELAATDRTLLNQEGLQTSELIMSAYEMLHSALNMCAAADHVELLVLAGQRLQLADLCDQAATMGKHEPKLLEHKQEFVAATQKQVLLAMQAGSTAASNRLASILALAREHHELWAQLKDQLQLPPTWMYLSWIPQLLALLNEPHGTCITQILIDLAEQYPRAMFFPYQVSLSGLSNNSDIEKDPSRRDCLAQLKLKLLSPTLEALTEGFNDLTHPELRLTDWMKEVVDALKEKQIDLAKRLFQAFWNSVINDGKRPTGLQKLRGKLLVEFGRIIGPELEKLCGAQGENFSMLQQNRKKFTDTIGTLVEKWKNHVLNRSTKLELSDFSLYLSSYHRANAEQNDPLAVMEIPGQYTGEKPPHTSGHVLLDCIDRGIKVMESLRKPKQVTLHGSDQRDVPFLVKGGEDLRLDQRVQLIFRLMNRMLAASPQTATRSLEMRTYEVVPLNDKVGLIEWMSGTETLMKVIEGDETNVSKALNKAKGQYCNFIHGNYIPSYKQSRSRVEGHFAGVQAFVQPDLLSRGVASRSTSSESYLAMRGAFCRSLASLTIASYILGIGDRHLGNFMLETATGRVVGIDFGFAFGSSTYLLPVPELMAVRLTRQMMSFLAPLNSEVLLRANMVHTLTVIRSRKADLMRVMEVFISEPLLDWDSQARKLSDDQRRSLEEFISTSHVTGPSASTQIECKLWPESRGWPAAAEFDLVI</sequence>
<dbReference type="Gene3D" id="1.10.1070.11">
    <property type="entry name" value="Phosphatidylinositol 3-/4-kinase, catalytic domain"/>
    <property type="match status" value="1"/>
</dbReference>
<dbReference type="PANTHER" id="PTHR11139:SF68">
    <property type="entry name" value="DNA-DEPENDENT PROTEIN KINASE CATALYTIC SUBUNIT"/>
    <property type="match status" value="1"/>
</dbReference>
<dbReference type="GO" id="GO:0006303">
    <property type="term" value="P:double-strand break repair via nonhomologous end joining"/>
    <property type="evidence" value="ECO:0007669"/>
    <property type="project" value="InterPro"/>
</dbReference>
<dbReference type="PANTHER" id="PTHR11139">
    <property type="entry name" value="ATAXIA TELANGIECTASIA MUTATED ATM -RELATED"/>
    <property type="match status" value="1"/>
</dbReference>
<comment type="caution">
    <text evidence="5">The sequence shown here is derived from an EMBL/GenBank/DDBJ whole genome shotgun (WGS) entry which is preliminary data.</text>
</comment>
<dbReference type="InterPro" id="IPR003151">
    <property type="entry name" value="PIK-rel_kinase_FAT"/>
</dbReference>
<organism evidence="5 6">
    <name type="scientific">Prymnesium parvum</name>
    <name type="common">Toxic golden alga</name>
    <dbReference type="NCBI Taxonomy" id="97485"/>
    <lineage>
        <taxon>Eukaryota</taxon>
        <taxon>Haptista</taxon>
        <taxon>Haptophyta</taxon>
        <taxon>Prymnesiophyceae</taxon>
        <taxon>Prymnesiales</taxon>
        <taxon>Prymnesiaceae</taxon>
        <taxon>Prymnesium</taxon>
    </lineage>
</organism>
<dbReference type="Proteomes" id="UP001515480">
    <property type="component" value="Unassembled WGS sequence"/>
</dbReference>
<name>A0AB34K8T9_PRYPA</name>
<dbReference type="EMBL" id="JBGBPQ010000001">
    <property type="protein sequence ID" value="KAL1530269.1"/>
    <property type="molecule type" value="Genomic_DNA"/>
</dbReference>
<feature type="domain" description="FAT" evidence="4">
    <location>
        <begin position="233"/>
        <end position="890"/>
    </location>
</feature>
<dbReference type="InterPro" id="IPR011009">
    <property type="entry name" value="Kinase-like_dom_sf"/>
</dbReference>
<dbReference type="InterPro" id="IPR000403">
    <property type="entry name" value="PI3/4_kinase_cat_dom"/>
</dbReference>
<protein>
    <recommendedName>
        <fullName evidence="7">Non-specific serine/threonine protein kinase</fullName>
    </recommendedName>
</protein>
<evidence type="ECO:0000313" key="5">
    <source>
        <dbReference type="EMBL" id="KAL1530269.1"/>
    </source>
</evidence>
<dbReference type="Gene3D" id="3.30.1010.10">
    <property type="entry name" value="Phosphatidylinositol 3-kinase Catalytic Subunit, Chain A, domain 4"/>
    <property type="match status" value="1"/>
</dbReference>
<dbReference type="PROSITE" id="PS51189">
    <property type="entry name" value="FAT"/>
    <property type="match status" value="1"/>
</dbReference>
<keyword evidence="2" id="KW-0418">Kinase</keyword>
<accession>A0AB34K8T9</accession>
<dbReference type="InterPro" id="IPR050517">
    <property type="entry name" value="DDR_Repair_Kinase"/>
</dbReference>
<proteinExistence type="predicted"/>
<reference evidence="5 6" key="1">
    <citation type="journal article" date="2024" name="Science">
        <title>Giant polyketide synthase enzymes in the biosynthesis of giant marine polyether toxins.</title>
        <authorList>
            <person name="Fallon T.R."/>
            <person name="Shende V.V."/>
            <person name="Wierzbicki I.H."/>
            <person name="Pendleton A.L."/>
            <person name="Watervoot N.F."/>
            <person name="Auber R.P."/>
            <person name="Gonzalez D.J."/>
            <person name="Wisecaver J.H."/>
            <person name="Moore B.S."/>
        </authorList>
    </citation>
    <scope>NUCLEOTIDE SEQUENCE [LARGE SCALE GENOMIC DNA]</scope>
    <source>
        <strain evidence="5 6">12B1</strain>
    </source>
</reference>
<dbReference type="PROSITE" id="PS50290">
    <property type="entry name" value="PI3_4_KINASE_3"/>
    <property type="match status" value="1"/>
</dbReference>
<dbReference type="PROSITE" id="PS00916">
    <property type="entry name" value="PI3_4_KINASE_2"/>
    <property type="match status" value="1"/>
</dbReference>
<dbReference type="SUPFAM" id="SSF56112">
    <property type="entry name" value="Protein kinase-like (PK-like)"/>
    <property type="match status" value="1"/>
</dbReference>
<gene>
    <name evidence="5" type="ORF">AB1Y20_001181</name>
</gene>
<dbReference type="InterPro" id="IPR018936">
    <property type="entry name" value="PI3/4_kinase_CS"/>
</dbReference>
<dbReference type="InterPro" id="IPR045581">
    <property type="entry name" value="DNAPKcs_CC5"/>
</dbReference>
<evidence type="ECO:0000313" key="6">
    <source>
        <dbReference type="Proteomes" id="UP001515480"/>
    </source>
</evidence>